<dbReference type="PANTHER" id="PTHR43546">
    <property type="entry name" value="UPF0173 METAL-DEPENDENT HYDROLASE MJ1163-RELATED"/>
    <property type="match status" value="1"/>
</dbReference>
<dbReference type="PANTHER" id="PTHR43546:SF3">
    <property type="entry name" value="UPF0173 METAL-DEPENDENT HYDROLASE MJ1163"/>
    <property type="match status" value="1"/>
</dbReference>
<proteinExistence type="predicted"/>
<accession>A0A1M5T306</accession>
<dbReference type="InterPro" id="IPR050114">
    <property type="entry name" value="UPF0173_UPF0282_UlaG_hydrolase"/>
</dbReference>
<dbReference type="EMBL" id="FQXK01000004">
    <property type="protein sequence ID" value="SHH45174.1"/>
    <property type="molecule type" value="Genomic_DNA"/>
</dbReference>
<dbReference type="GeneID" id="89509381"/>
<evidence type="ECO:0000313" key="2">
    <source>
        <dbReference type="Proteomes" id="UP000184278"/>
    </source>
</evidence>
<name>A0A1M5T306_BUTFI</name>
<dbReference type="STRING" id="1121131.SAMN02745229_00476"/>
<organism evidence="1 2">
    <name type="scientific">Butyrivibrio fibrisolvens DSM 3071</name>
    <dbReference type="NCBI Taxonomy" id="1121131"/>
    <lineage>
        <taxon>Bacteria</taxon>
        <taxon>Bacillati</taxon>
        <taxon>Bacillota</taxon>
        <taxon>Clostridia</taxon>
        <taxon>Lachnospirales</taxon>
        <taxon>Lachnospiraceae</taxon>
        <taxon>Butyrivibrio</taxon>
    </lineage>
</organism>
<dbReference type="InterPro" id="IPR036866">
    <property type="entry name" value="RibonucZ/Hydroxyglut_hydro"/>
</dbReference>
<dbReference type="Pfam" id="PF13483">
    <property type="entry name" value="Lactamase_B_3"/>
    <property type="match status" value="1"/>
</dbReference>
<gene>
    <name evidence="1" type="ORF">SAMN02745229_00476</name>
</gene>
<dbReference type="RefSeq" id="WP_073385202.1">
    <property type="nucleotide sequence ID" value="NZ_FQXK01000004.1"/>
</dbReference>
<dbReference type="AlphaFoldDB" id="A0A1M5T306"/>
<dbReference type="SUPFAM" id="SSF56281">
    <property type="entry name" value="Metallo-hydrolase/oxidoreductase"/>
    <property type="match status" value="1"/>
</dbReference>
<reference evidence="2" key="1">
    <citation type="submission" date="2016-11" db="EMBL/GenBank/DDBJ databases">
        <authorList>
            <person name="Varghese N."/>
            <person name="Submissions S."/>
        </authorList>
    </citation>
    <scope>NUCLEOTIDE SEQUENCE [LARGE SCALE GENOMIC DNA]</scope>
    <source>
        <strain evidence="2">DSM 3071</strain>
    </source>
</reference>
<dbReference type="Proteomes" id="UP000184278">
    <property type="component" value="Unassembled WGS sequence"/>
</dbReference>
<keyword evidence="2" id="KW-1185">Reference proteome</keyword>
<evidence type="ECO:0000313" key="1">
    <source>
        <dbReference type="EMBL" id="SHH45174.1"/>
    </source>
</evidence>
<protein>
    <submittedName>
        <fullName evidence="1">L-ascorbate metabolism protein UlaG, beta-lactamase superfamily</fullName>
    </submittedName>
</protein>
<sequence length="204" mass="22292">MAATLLYQGHGSVRIVTGEGKVIYIDPFLGDGYDLPADLILMTHGHYDHTQVDLISTKNEECSVIKWSDALKDGEYQNYDFGFVSIETVEAGYNKNHNVTECVGFILTFSDGVKAYFSGDTSTTPSMAGFADKKLDYAFLCCDGVYNMDVAEASMCAKAIGAKHTIPYHMEPVKDKSGFDISVAESFDAPGKIILKPGEELVLE</sequence>
<dbReference type="Gene3D" id="3.60.15.10">
    <property type="entry name" value="Ribonuclease Z/Hydroxyacylglutathione hydrolase-like"/>
    <property type="match status" value="1"/>
</dbReference>
<dbReference type="OrthoDB" id="9789133at2"/>